<evidence type="ECO:0000256" key="4">
    <source>
        <dbReference type="ARBA" id="ARBA00022643"/>
    </source>
</evidence>
<comment type="pathway">
    <text evidence="2 14">Cofactor biosynthesis; FMN biosynthesis; FMN from riboflavin (ATP route): step 1/1.</text>
</comment>
<keyword evidence="17" id="KW-1185">Reference proteome</keyword>
<dbReference type="PANTHER" id="PTHR22749">
    <property type="entry name" value="RIBOFLAVIN KINASE/FMN ADENYLYLTRANSFERASE"/>
    <property type="match status" value="1"/>
</dbReference>
<dbReference type="RefSeq" id="WP_057797478.1">
    <property type="nucleotide sequence ID" value="NZ_BJZZ01000001.1"/>
</dbReference>
<dbReference type="OrthoDB" id="9803667at2"/>
<dbReference type="InterPro" id="IPR002606">
    <property type="entry name" value="Riboflavin_kinase_bac"/>
</dbReference>
<dbReference type="GO" id="GO:0009398">
    <property type="term" value="P:FMN biosynthetic process"/>
    <property type="evidence" value="ECO:0007669"/>
    <property type="project" value="UniProtKB-UniRule"/>
</dbReference>
<comment type="similarity">
    <text evidence="14">Belongs to the ribF family.</text>
</comment>
<evidence type="ECO:0000256" key="9">
    <source>
        <dbReference type="ARBA" id="ARBA00022827"/>
    </source>
</evidence>
<dbReference type="UniPathway" id="UPA00276">
    <property type="reaction ID" value="UER00406"/>
</dbReference>
<dbReference type="InterPro" id="IPR023468">
    <property type="entry name" value="Riboflavin_kinase"/>
</dbReference>
<evidence type="ECO:0000313" key="17">
    <source>
        <dbReference type="Proteomes" id="UP000051249"/>
    </source>
</evidence>
<dbReference type="PIRSF" id="PIRSF004491">
    <property type="entry name" value="FAD_Synth"/>
    <property type="match status" value="1"/>
</dbReference>
<gene>
    <name evidence="16" type="ORF">IV88_GL000021</name>
</gene>
<reference evidence="16 17" key="1">
    <citation type="journal article" date="2015" name="Genome Announc.">
        <title>Expanding the biotechnology potential of lactobacilli through comparative genomics of 213 strains and associated genera.</title>
        <authorList>
            <person name="Sun Z."/>
            <person name="Harris H.M."/>
            <person name="McCann A."/>
            <person name="Guo C."/>
            <person name="Argimon S."/>
            <person name="Zhang W."/>
            <person name="Yang X."/>
            <person name="Jeffery I.B."/>
            <person name="Cooney J.C."/>
            <person name="Kagawa T.F."/>
            <person name="Liu W."/>
            <person name="Song Y."/>
            <person name="Salvetti E."/>
            <person name="Wrobel A."/>
            <person name="Rasinkangas P."/>
            <person name="Parkhill J."/>
            <person name="Rea M.C."/>
            <person name="O'Sullivan O."/>
            <person name="Ritari J."/>
            <person name="Douillard F.P."/>
            <person name="Paul Ross R."/>
            <person name="Yang R."/>
            <person name="Briner A.E."/>
            <person name="Felis G.E."/>
            <person name="de Vos W.M."/>
            <person name="Barrangou R."/>
            <person name="Klaenhammer T.R."/>
            <person name="Caufield P.W."/>
            <person name="Cui Y."/>
            <person name="Zhang H."/>
            <person name="O'Toole P.W."/>
        </authorList>
    </citation>
    <scope>NUCLEOTIDE SEQUENCE [LARGE SCALE GENOMIC DNA]</scope>
    <source>
        <strain evidence="16 17">DSM 23026</strain>
    </source>
</reference>
<evidence type="ECO:0000256" key="1">
    <source>
        <dbReference type="ARBA" id="ARBA00004726"/>
    </source>
</evidence>
<keyword evidence="6 14" id="KW-0548">Nucleotidyltransferase</keyword>
<evidence type="ECO:0000256" key="5">
    <source>
        <dbReference type="ARBA" id="ARBA00022679"/>
    </source>
</evidence>
<dbReference type="UniPathway" id="UPA00277">
    <property type="reaction ID" value="UER00407"/>
</dbReference>
<dbReference type="GO" id="GO:0009231">
    <property type="term" value="P:riboflavin biosynthetic process"/>
    <property type="evidence" value="ECO:0007669"/>
    <property type="project" value="InterPro"/>
</dbReference>
<dbReference type="EC" id="2.7.7.2" evidence="14"/>
<dbReference type="NCBIfam" id="TIGR00083">
    <property type="entry name" value="ribF"/>
    <property type="match status" value="1"/>
</dbReference>
<dbReference type="InterPro" id="IPR015864">
    <property type="entry name" value="FAD_synthase"/>
</dbReference>
<dbReference type="Gene3D" id="2.40.30.30">
    <property type="entry name" value="Riboflavin kinase-like"/>
    <property type="match status" value="1"/>
</dbReference>
<dbReference type="InterPro" id="IPR014729">
    <property type="entry name" value="Rossmann-like_a/b/a_fold"/>
</dbReference>
<dbReference type="SMART" id="SM00904">
    <property type="entry name" value="Flavokinase"/>
    <property type="match status" value="1"/>
</dbReference>
<keyword evidence="7 14" id="KW-0547">Nucleotide-binding</keyword>
<dbReference type="InterPro" id="IPR023465">
    <property type="entry name" value="Riboflavin_kinase_dom_sf"/>
</dbReference>
<dbReference type="Proteomes" id="UP000051249">
    <property type="component" value="Unassembled WGS sequence"/>
</dbReference>
<keyword evidence="4 14" id="KW-0288">FMN</keyword>
<comment type="pathway">
    <text evidence="1 14">Cofactor biosynthesis; FAD biosynthesis; FAD from FMN: step 1/1.</text>
</comment>
<dbReference type="EMBL" id="JQCQ01000001">
    <property type="protein sequence ID" value="KRO26236.1"/>
    <property type="molecule type" value="Genomic_DNA"/>
</dbReference>
<dbReference type="EC" id="2.7.1.26" evidence="14"/>
<dbReference type="GO" id="GO:0006747">
    <property type="term" value="P:FAD biosynthetic process"/>
    <property type="evidence" value="ECO:0007669"/>
    <property type="project" value="UniProtKB-UniRule"/>
</dbReference>
<dbReference type="SUPFAM" id="SSF52374">
    <property type="entry name" value="Nucleotidylyl transferase"/>
    <property type="match status" value="1"/>
</dbReference>
<evidence type="ECO:0000256" key="11">
    <source>
        <dbReference type="ARBA" id="ARBA00023268"/>
    </source>
</evidence>
<accession>A0A0R2NLL6</accession>
<dbReference type="PANTHER" id="PTHR22749:SF6">
    <property type="entry name" value="RIBOFLAVIN KINASE"/>
    <property type="match status" value="1"/>
</dbReference>
<dbReference type="GO" id="GO:0003919">
    <property type="term" value="F:FMN adenylyltransferase activity"/>
    <property type="evidence" value="ECO:0007669"/>
    <property type="project" value="UniProtKB-UniRule"/>
</dbReference>
<feature type="domain" description="Riboflavin kinase" evidence="15">
    <location>
        <begin position="188"/>
        <end position="313"/>
    </location>
</feature>
<keyword evidence="5 14" id="KW-0808">Transferase</keyword>
<name>A0A0R2NLL6_9LACO</name>
<keyword evidence="3 14" id="KW-0285">Flavoprotein</keyword>
<dbReference type="FunFam" id="3.40.50.620:FF:000021">
    <property type="entry name" value="Riboflavin biosynthesis protein"/>
    <property type="match status" value="1"/>
</dbReference>
<evidence type="ECO:0000256" key="8">
    <source>
        <dbReference type="ARBA" id="ARBA00022777"/>
    </source>
</evidence>
<dbReference type="GO" id="GO:0008531">
    <property type="term" value="F:riboflavin kinase activity"/>
    <property type="evidence" value="ECO:0007669"/>
    <property type="project" value="UniProtKB-UniRule"/>
</dbReference>
<proteinExistence type="inferred from homology"/>
<evidence type="ECO:0000256" key="14">
    <source>
        <dbReference type="PIRNR" id="PIRNR004491"/>
    </source>
</evidence>
<evidence type="ECO:0000259" key="15">
    <source>
        <dbReference type="SMART" id="SM00904"/>
    </source>
</evidence>
<evidence type="ECO:0000256" key="2">
    <source>
        <dbReference type="ARBA" id="ARBA00005201"/>
    </source>
</evidence>
<keyword evidence="10 14" id="KW-0067">ATP-binding</keyword>
<organism evidence="16 17">
    <name type="scientific">Pediococcus argentinicus</name>
    <dbReference type="NCBI Taxonomy" id="480391"/>
    <lineage>
        <taxon>Bacteria</taxon>
        <taxon>Bacillati</taxon>
        <taxon>Bacillota</taxon>
        <taxon>Bacilli</taxon>
        <taxon>Lactobacillales</taxon>
        <taxon>Lactobacillaceae</taxon>
        <taxon>Pediococcus</taxon>
    </lineage>
</organism>
<dbReference type="PATRIC" id="fig|480391.4.peg.23"/>
<keyword evidence="11" id="KW-0511">Multifunctional enzyme</keyword>
<dbReference type="SUPFAM" id="SSF82114">
    <property type="entry name" value="Riboflavin kinase-like"/>
    <property type="match status" value="1"/>
</dbReference>
<keyword evidence="8 14" id="KW-0418">Kinase</keyword>
<evidence type="ECO:0000256" key="13">
    <source>
        <dbReference type="ARBA" id="ARBA00049494"/>
    </source>
</evidence>
<dbReference type="Gene3D" id="3.40.50.620">
    <property type="entry name" value="HUPs"/>
    <property type="match status" value="1"/>
</dbReference>
<comment type="catalytic activity">
    <reaction evidence="12 14">
        <text>riboflavin + ATP = FMN + ADP + H(+)</text>
        <dbReference type="Rhea" id="RHEA:14357"/>
        <dbReference type="ChEBI" id="CHEBI:15378"/>
        <dbReference type="ChEBI" id="CHEBI:30616"/>
        <dbReference type="ChEBI" id="CHEBI:57986"/>
        <dbReference type="ChEBI" id="CHEBI:58210"/>
        <dbReference type="ChEBI" id="CHEBI:456216"/>
        <dbReference type="EC" id="2.7.1.26"/>
    </reaction>
</comment>
<evidence type="ECO:0000256" key="12">
    <source>
        <dbReference type="ARBA" id="ARBA00047880"/>
    </source>
</evidence>
<dbReference type="GO" id="GO:0005524">
    <property type="term" value="F:ATP binding"/>
    <property type="evidence" value="ECO:0007669"/>
    <property type="project" value="UniProtKB-UniRule"/>
</dbReference>
<keyword evidence="9 14" id="KW-0274">FAD</keyword>
<protein>
    <recommendedName>
        <fullName evidence="14">Riboflavin biosynthesis protein</fullName>
    </recommendedName>
    <domain>
        <recommendedName>
            <fullName evidence="14">Riboflavin kinase</fullName>
            <ecNumber evidence="14">2.7.1.26</ecNumber>
        </recommendedName>
        <alternativeName>
            <fullName evidence="14">Flavokinase</fullName>
        </alternativeName>
    </domain>
    <domain>
        <recommendedName>
            <fullName evidence="14">FMN adenylyltransferase</fullName>
            <ecNumber evidence="14">2.7.7.2</ecNumber>
        </recommendedName>
        <alternativeName>
            <fullName evidence="14">FAD pyrophosphorylase</fullName>
        </alternativeName>
        <alternativeName>
            <fullName evidence="14">FAD synthase</fullName>
        </alternativeName>
    </domain>
</protein>
<evidence type="ECO:0000256" key="7">
    <source>
        <dbReference type="ARBA" id="ARBA00022741"/>
    </source>
</evidence>
<dbReference type="Pfam" id="PF06574">
    <property type="entry name" value="FAD_syn"/>
    <property type="match status" value="1"/>
</dbReference>
<comment type="catalytic activity">
    <reaction evidence="13 14">
        <text>FMN + ATP + H(+) = FAD + diphosphate</text>
        <dbReference type="Rhea" id="RHEA:17237"/>
        <dbReference type="ChEBI" id="CHEBI:15378"/>
        <dbReference type="ChEBI" id="CHEBI:30616"/>
        <dbReference type="ChEBI" id="CHEBI:33019"/>
        <dbReference type="ChEBI" id="CHEBI:57692"/>
        <dbReference type="ChEBI" id="CHEBI:58210"/>
        <dbReference type="EC" id="2.7.7.2"/>
    </reaction>
</comment>
<comment type="caution">
    <text evidence="16">The sequence shown here is derived from an EMBL/GenBank/DDBJ whole genome shotgun (WGS) entry which is preliminary data.</text>
</comment>
<dbReference type="InterPro" id="IPR015865">
    <property type="entry name" value="Riboflavin_kinase_bac/euk"/>
</dbReference>
<sequence length="315" mass="35561">MKIIKMRHPYQSDLIPNDEVVLALGFFDGVHRGHQEVLKKARMVAEEKNLKLAAMTFDHHPSVVFNHRRGSTIGTKYLTSVERKATLMDDLGVDVLYVVNFTSLFAKQNPEEFIQNYIIGLHAKSVVAGFDYTFGPQETANMTTLPVLSNGRFDVYSINPVQQDLVKVSSTQTRDWIIDGDIDSANEFLGYPFETKGLVVHGEARGRTLGFPTANIISDINQITLGIGIYVAEIKIGSQWYHAMASVGRNVVFGDGRPVTTEINILDFNGEVYGETVKIRWYHRLRGEEKFASVEDLINQLNVDEQNTRDFFKKL</sequence>
<dbReference type="CDD" id="cd02064">
    <property type="entry name" value="FAD_synthetase_N"/>
    <property type="match status" value="1"/>
</dbReference>
<dbReference type="Pfam" id="PF01687">
    <property type="entry name" value="Flavokinase"/>
    <property type="match status" value="1"/>
</dbReference>
<evidence type="ECO:0000313" key="16">
    <source>
        <dbReference type="EMBL" id="KRO26236.1"/>
    </source>
</evidence>
<evidence type="ECO:0000256" key="3">
    <source>
        <dbReference type="ARBA" id="ARBA00022630"/>
    </source>
</evidence>
<dbReference type="AlphaFoldDB" id="A0A0R2NLL6"/>
<evidence type="ECO:0000256" key="10">
    <source>
        <dbReference type="ARBA" id="ARBA00022840"/>
    </source>
</evidence>
<evidence type="ECO:0000256" key="6">
    <source>
        <dbReference type="ARBA" id="ARBA00022695"/>
    </source>
</evidence>